<dbReference type="InterPro" id="IPR036661">
    <property type="entry name" value="Luciferase-like_sf"/>
</dbReference>
<dbReference type="NCBIfam" id="TIGR03619">
    <property type="entry name" value="F420_Rv2161c"/>
    <property type="match status" value="1"/>
</dbReference>
<evidence type="ECO:0000256" key="4">
    <source>
        <dbReference type="ARBA" id="ARBA00023033"/>
    </source>
</evidence>
<protein>
    <recommendedName>
        <fullName evidence="5">Luciferase-like domain-containing protein</fullName>
    </recommendedName>
</protein>
<evidence type="ECO:0000256" key="2">
    <source>
        <dbReference type="ARBA" id="ARBA00022643"/>
    </source>
</evidence>
<name>A0A382A0I7_9ZZZZ</name>
<dbReference type="InterPro" id="IPR019921">
    <property type="entry name" value="Lucif-like_OxRdtase_Rv2161c"/>
</dbReference>
<gene>
    <name evidence="6" type="ORF">METZ01_LOCUS147899</name>
</gene>
<evidence type="ECO:0000259" key="5">
    <source>
        <dbReference type="Pfam" id="PF00296"/>
    </source>
</evidence>
<dbReference type="GO" id="GO:0046306">
    <property type="term" value="P:alkanesulfonate catabolic process"/>
    <property type="evidence" value="ECO:0007669"/>
    <property type="project" value="TreeGrafter"/>
</dbReference>
<keyword evidence="2" id="KW-0288">FMN</keyword>
<dbReference type="InterPro" id="IPR050172">
    <property type="entry name" value="SsuD_RutA_monooxygenase"/>
</dbReference>
<dbReference type="EMBL" id="UINC01023422">
    <property type="protein sequence ID" value="SVA95045.1"/>
    <property type="molecule type" value="Genomic_DNA"/>
</dbReference>
<accession>A0A382A0I7</accession>
<dbReference type="AlphaFoldDB" id="A0A382A0I7"/>
<organism evidence="6">
    <name type="scientific">marine metagenome</name>
    <dbReference type="NCBI Taxonomy" id="408172"/>
    <lineage>
        <taxon>unclassified sequences</taxon>
        <taxon>metagenomes</taxon>
        <taxon>ecological metagenomes</taxon>
    </lineage>
</organism>
<proteinExistence type="predicted"/>
<dbReference type="InterPro" id="IPR011251">
    <property type="entry name" value="Luciferase-like_dom"/>
</dbReference>
<keyword evidence="3" id="KW-0560">Oxidoreductase</keyword>
<feature type="domain" description="Luciferase-like" evidence="5">
    <location>
        <begin position="19"/>
        <end position="235"/>
    </location>
</feature>
<dbReference type="PANTHER" id="PTHR42847:SF4">
    <property type="entry name" value="ALKANESULFONATE MONOOXYGENASE-RELATED"/>
    <property type="match status" value="1"/>
</dbReference>
<evidence type="ECO:0000313" key="6">
    <source>
        <dbReference type="EMBL" id="SVA95045.1"/>
    </source>
</evidence>
<evidence type="ECO:0000256" key="1">
    <source>
        <dbReference type="ARBA" id="ARBA00022630"/>
    </source>
</evidence>
<reference evidence="6" key="1">
    <citation type="submission" date="2018-05" db="EMBL/GenBank/DDBJ databases">
        <authorList>
            <person name="Lanie J.A."/>
            <person name="Ng W.-L."/>
            <person name="Kazmierczak K.M."/>
            <person name="Andrzejewski T.M."/>
            <person name="Davidsen T.M."/>
            <person name="Wayne K.J."/>
            <person name="Tettelin H."/>
            <person name="Glass J.I."/>
            <person name="Rusch D."/>
            <person name="Podicherti R."/>
            <person name="Tsui H.-C.T."/>
            <person name="Winkler M.E."/>
        </authorList>
    </citation>
    <scope>NUCLEOTIDE SEQUENCE</scope>
</reference>
<dbReference type="Gene3D" id="3.20.20.30">
    <property type="entry name" value="Luciferase-like domain"/>
    <property type="match status" value="1"/>
</dbReference>
<dbReference type="PANTHER" id="PTHR42847">
    <property type="entry name" value="ALKANESULFONATE MONOOXYGENASE"/>
    <property type="match status" value="1"/>
</dbReference>
<keyword evidence="4" id="KW-0503">Monooxygenase</keyword>
<evidence type="ECO:0000256" key="3">
    <source>
        <dbReference type="ARBA" id="ARBA00023002"/>
    </source>
</evidence>
<dbReference type="Pfam" id="PF00296">
    <property type="entry name" value="Bac_luciferase"/>
    <property type="match status" value="1"/>
</dbReference>
<dbReference type="GO" id="GO:0008726">
    <property type="term" value="F:alkanesulfonate monooxygenase activity"/>
    <property type="evidence" value="ECO:0007669"/>
    <property type="project" value="TreeGrafter"/>
</dbReference>
<keyword evidence="1" id="KW-0285">Flavoprotein</keyword>
<sequence>MDVGTSIPLPAYTLDPAFVAKKAEELGFESIWYAEHPAVPVHSASPFPATGGPIPENYSHFSDPYISLARASAVTSTIKLCTGITLVPERNPLLLAKEIAVLDRVSGGRFVFGIGTGWLREETELMGGDFDHRWSQTRESIEVMKELWTKEEAEYHGRFFDFPLVRSYPKPTQKPYPPILLGGMAKNVLRRVVAHADGWLPNRVTPAQVEESRAKLDAMAEEAGRDPKSLTITVYGQDPDRTVVHSLINAGANRVVIRPEHCDTEKEMGDQLERIAAEVLR</sequence>
<dbReference type="SUPFAM" id="SSF51679">
    <property type="entry name" value="Bacterial luciferase-like"/>
    <property type="match status" value="1"/>
</dbReference>